<comment type="caution">
    <text evidence="1">The sequence shown here is derived from an EMBL/GenBank/DDBJ whole genome shotgun (WGS) entry which is preliminary data.</text>
</comment>
<dbReference type="Proteomes" id="UP000231293">
    <property type="component" value="Unassembled WGS sequence"/>
</dbReference>
<proteinExistence type="predicted"/>
<reference evidence="1 2" key="1">
    <citation type="journal article" date="2017" name="MBio">
        <title>Type VI secretion-mediated competition in the bee gut microbiome.</title>
        <authorList>
            <person name="Steele M.I."/>
            <person name="Kwong W.K."/>
            <person name="Powell J.E."/>
            <person name="Whiteley M."/>
            <person name="Moran N.A."/>
        </authorList>
    </citation>
    <scope>NUCLEOTIDE SEQUENCE [LARGE SCALE GENOMIC DNA]</scope>
    <source>
        <strain evidence="1 2">App2-2</strain>
    </source>
</reference>
<dbReference type="RefSeq" id="WP_100112942.1">
    <property type="nucleotide sequence ID" value="NZ_MDVB01000001.1"/>
</dbReference>
<sequence length="319" mass="36963">MAEAFHYPPELFNLLVDTIPLLCRSKKDVVLFFRGAGVAPEDITEVANLVLHSPNTINKYDIVRTVLTNVNARGDSALRVRREILKRVVEFESFETCWENDQLKAKGLVASIREVVHKKDSFTRMKKERDAERNERLAKQYAERNAIIEKRIRLDDIKNRLSALFTMDDKPHQRGKLLELVLNDLFQAYGILMRQDFRRQDHNTGVVLEQIDGVIELNGQIHLVEMKWLNSPVDMAEFTPHLYRLFSRTDAHGIFIATNGYTDAVMTECRNILNKKTMFLCSLHEFVMLLQRQGDLVEFLKRKSAAASIDKNPFLEILF</sequence>
<evidence type="ECO:0000313" key="2">
    <source>
        <dbReference type="Proteomes" id="UP000231293"/>
    </source>
</evidence>
<organism evidence="1 2">
    <name type="scientific">Snodgrassella alvi</name>
    <dbReference type="NCBI Taxonomy" id="1196083"/>
    <lineage>
        <taxon>Bacteria</taxon>
        <taxon>Pseudomonadati</taxon>
        <taxon>Pseudomonadota</taxon>
        <taxon>Betaproteobacteria</taxon>
        <taxon>Neisseriales</taxon>
        <taxon>Neisseriaceae</taxon>
        <taxon>Snodgrassella</taxon>
    </lineage>
</organism>
<dbReference type="InterPro" id="IPR011335">
    <property type="entry name" value="Restrct_endonuc-II-like"/>
</dbReference>
<dbReference type="GO" id="GO:0004519">
    <property type="term" value="F:endonuclease activity"/>
    <property type="evidence" value="ECO:0007669"/>
    <property type="project" value="UniProtKB-KW"/>
</dbReference>
<evidence type="ECO:0000313" key="1">
    <source>
        <dbReference type="EMBL" id="PIT19144.1"/>
    </source>
</evidence>
<accession>A0A2N9WX29</accession>
<dbReference type="SUPFAM" id="SSF52980">
    <property type="entry name" value="Restriction endonuclease-like"/>
    <property type="match status" value="1"/>
</dbReference>
<name>A0A2N9WX29_9NEIS</name>
<keyword evidence="1" id="KW-0378">Hydrolase</keyword>
<dbReference type="AlphaFoldDB" id="A0A2N9WX29"/>
<keyword evidence="1" id="KW-0540">Nuclease</keyword>
<gene>
    <name evidence="1" type="ORF">BGI32_00255</name>
</gene>
<dbReference type="EMBL" id="MDVB01000001">
    <property type="protein sequence ID" value="PIT19144.1"/>
    <property type="molecule type" value="Genomic_DNA"/>
</dbReference>
<protein>
    <submittedName>
        <fullName evidence="1">Restriction endonuclease</fullName>
    </submittedName>
</protein>
<keyword evidence="1" id="KW-0255">Endonuclease</keyword>